<keyword evidence="1" id="KW-0694">RNA-binding</keyword>
<proteinExistence type="predicted"/>
<dbReference type="PANTHER" id="PTHR23147">
    <property type="entry name" value="SERINE/ARGININE RICH SPLICING FACTOR"/>
    <property type="match status" value="1"/>
</dbReference>
<protein>
    <recommendedName>
        <fullName evidence="3">RRM domain-containing protein</fullName>
    </recommendedName>
</protein>
<feature type="region of interest" description="Disordered" evidence="2">
    <location>
        <begin position="1"/>
        <end position="24"/>
    </location>
</feature>
<dbReference type="Proteomes" id="UP000027920">
    <property type="component" value="Unassembled WGS sequence"/>
</dbReference>
<dbReference type="HOGENOM" id="CLU_032228_0_0_1"/>
<feature type="domain" description="RRM" evidence="3">
    <location>
        <begin position="95"/>
        <end position="173"/>
    </location>
</feature>
<dbReference type="SUPFAM" id="SSF54928">
    <property type="entry name" value="RNA-binding domain, RBD"/>
    <property type="match status" value="2"/>
</dbReference>
<dbReference type="STRING" id="1182545.A0A072PCU0"/>
<dbReference type="GO" id="GO:0003723">
    <property type="term" value="F:RNA binding"/>
    <property type="evidence" value="ECO:0007669"/>
    <property type="project" value="UniProtKB-UniRule"/>
</dbReference>
<organism evidence="4 5">
    <name type="scientific">Exophiala aquamarina CBS 119918</name>
    <dbReference type="NCBI Taxonomy" id="1182545"/>
    <lineage>
        <taxon>Eukaryota</taxon>
        <taxon>Fungi</taxon>
        <taxon>Dikarya</taxon>
        <taxon>Ascomycota</taxon>
        <taxon>Pezizomycotina</taxon>
        <taxon>Eurotiomycetes</taxon>
        <taxon>Chaetothyriomycetidae</taxon>
        <taxon>Chaetothyriales</taxon>
        <taxon>Herpotrichiellaceae</taxon>
        <taxon>Exophiala</taxon>
    </lineage>
</organism>
<evidence type="ECO:0000313" key="5">
    <source>
        <dbReference type="Proteomes" id="UP000027920"/>
    </source>
</evidence>
<dbReference type="EMBL" id="AMGV01000004">
    <property type="protein sequence ID" value="KEF57661.1"/>
    <property type="molecule type" value="Genomic_DNA"/>
</dbReference>
<dbReference type="InterPro" id="IPR000504">
    <property type="entry name" value="RRM_dom"/>
</dbReference>
<dbReference type="VEuPathDB" id="FungiDB:A1O9_05579"/>
<gene>
    <name evidence="4" type="ORF">A1O9_05579</name>
</gene>
<dbReference type="InterPro" id="IPR035979">
    <property type="entry name" value="RBD_domain_sf"/>
</dbReference>
<evidence type="ECO:0000259" key="3">
    <source>
        <dbReference type="PROSITE" id="PS50102"/>
    </source>
</evidence>
<dbReference type="Gene3D" id="3.30.70.330">
    <property type="match status" value="2"/>
</dbReference>
<feature type="domain" description="RRM" evidence="3">
    <location>
        <begin position="273"/>
        <end position="350"/>
    </location>
</feature>
<dbReference type="GeneID" id="25280504"/>
<name>A0A072PCU0_9EURO</name>
<evidence type="ECO:0000256" key="2">
    <source>
        <dbReference type="SAM" id="MobiDB-lite"/>
    </source>
</evidence>
<accession>A0A072PCU0</accession>
<evidence type="ECO:0000313" key="4">
    <source>
        <dbReference type="EMBL" id="KEF57661.1"/>
    </source>
</evidence>
<reference evidence="4 5" key="1">
    <citation type="submission" date="2013-03" db="EMBL/GenBank/DDBJ databases">
        <title>The Genome Sequence of Exophiala aquamarina CBS 119918.</title>
        <authorList>
            <consortium name="The Broad Institute Genomics Platform"/>
            <person name="Cuomo C."/>
            <person name="de Hoog S."/>
            <person name="Gorbushina A."/>
            <person name="Walker B."/>
            <person name="Young S.K."/>
            <person name="Zeng Q."/>
            <person name="Gargeya S."/>
            <person name="Fitzgerald M."/>
            <person name="Haas B."/>
            <person name="Abouelleil A."/>
            <person name="Allen A.W."/>
            <person name="Alvarado L."/>
            <person name="Arachchi H.M."/>
            <person name="Berlin A.M."/>
            <person name="Chapman S.B."/>
            <person name="Gainer-Dewar J."/>
            <person name="Goldberg J."/>
            <person name="Griggs A."/>
            <person name="Gujja S."/>
            <person name="Hansen M."/>
            <person name="Howarth C."/>
            <person name="Imamovic A."/>
            <person name="Ireland A."/>
            <person name="Larimer J."/>
            <person name="McCowan C."/>
            <person name="Murphy C."/>
            <person name="Pearson M."/>
            <person name="Poon T.W."/>
            <person name="Priest M."/>
            <person name="Roberts A."/>
            <person name="Saif S."/>
            <person name="Shea T."/>
            <person name="Sisk P."/>
            <person name="Sykes S."/>
            <person name="Wortman J."/>
            <person name="Nusbaum C."/>
            <person name="Birren B."/>
        </authorList>
    </citation>
    <scope>NUCLEOTIDE SEQUENCE [LARGE SCALE GENOMIC DNA]</scope>
    <source>
        <strain evidence="4 5">CBS 119918</strain>
    </source>
</reference>
<dbReference type="InterPro" id="IPR050907">
    <property type="entry name" value="SRSF"/>
</dbReference>
<evidence type="ECO:0000256" key="1">
    <source>
        <dbReference type="PROSITE-ProRule" id="PRU00176"/>
    </source>
</evidence>
<comment type="caution">
    <text evidence="4">The sequence shown here is derived from an EMBL/GenBank/DDBJ whole genome shotgun (WGS) entry which is preliminary data.</text>
</comment>
<dbReference type="OrthoDB" id="410044at2759"/>
<dbReference type="SMART" id="SM00360">
    <property type="entry name" value="RRM"/>
    <property type="match status" value="2"/>
</dbReference>
<dbReference type="CDD" id="cd00590">
    <property type="entry name" value="RRM_SF"/>
    <property type="match status" value="1"/>
</dbReference>
<feature type="compositionally biased region" description="Low complexity" evidence="2">
    <location>
        <begin position="1"/>
        <end position="16"/>
    </location>
</feature>
<dbReference type="PROSITE" id="PS50102">
    <property type="entry name" value="RRM"/>
    <property type="match status" value="2"/>
</dbReference>
<dbReference type="AlphaFoldDB" id="A0A072PCU0"/>
<sequence>MPESPLPAATASSAPAQTDNTDALATSLASMSVEAGSQNHSGTHTPMAPTLADDVFGDAAVTYVGGGYGGYLPRQDRVRAGPSSSNAQGLYPPSALLFVANLSSHRTTEQLEVSCQQIFTVFGPCFVKVRLDRNKHPFAFVQYENSDDAAAAVEGSLNLNIDGRRIRVERAKAERAVILSKMNGDIVTEEEARRMLERFGPIELMAPTQRMDHPRNNLQGAISLLTVIKGFPHHTSGFVLILAPPLEPRVRYNKTGSPIVRGFTTPRSAVDQKSIFVGNLPEGTTRQDLHTLFEDFGTIIQVNVIRKVFSDDAVNNFGFVEFSTVQEAEHASNIERTFKGVKLRVEPKEYSARRGPRTTYIPATPAHTSTPRDPYVDLGYLNAPRLNFAQPIFDPAVAMAQAQGFHLGEPNNPLHGFNPFAPGPFATPPHSNIERMGRMGLFSPTPSHHMNPFNPVIAPPGPQYAAQPFGTATFMNPIQEAEGEDY</sequence>
<dbReference type="RefSeq" id="XP_013260251.1">
    <property type="nucleotide sequence ID" value="XM_013404797.1"/>
</dbReference>
<dbReference type="Pfam" id="PF00076">
    <property type="entry name" value="RRM_1"/>
    <property type="match status" value="2"/>
</dbReference>
<dbReference type="InterPro" id="IPR012677">
    <property type="entry name" value="Nucleotide-bd_a/b_plait_sf"/>
</dbReference>
<keyword evidence="5" id="KW-1185">Reference proteome</keyword>